<protein>
    <recommendedName>
        <fullName evidence="3">DUF1287 domain-containing protein</fullName>
    </recommendedName>
</protein>
<sequence>MIGRRRLVLGVALAGALGPAFRIARAEAPADWPARLVAAAQAQIGVTVTYDPAYVRLAYPDGDVPRDRGVCTDVVIRAYRDAFGLDLQRLVHEDMRANFFRYPQSWGLKRPDPNIDHRRVPNLQAFFRRFGQALPPDTALAELAEGDLVTQTLPGNLPHIAVVTGLRGASGAPLAVHNIGGGARLEDRLPDFPITGRYRFPPRG</sequence>
<name>A0ABU1JMB1_9PROT</name>
<reference evidence="1 2" key="1">
    <citation type="submission" date="2023-07" db="EMBL/GenBank/DDBJ databases">
        <title>Sorghum-associated microbial communities from plants grown in Nebraska, USA.</title>
        <authorList>
            <person name="Schachtman D."/>
        </authorList>
    </citation>
    <scope>NUCLEOTIDE SEQUENCE [LARGE SCALE GENOMIC DNA]</scope>
    <source>
        <strain evidence="1 2">584</strain>
    </source>
</reference>
<dbReference type="InterPro" id="IPR009706">
    <property type="entry name" value="DUF1287"/>
</dbReference>
<dbReference type="EMBL" id="JAVDPW010000003">
    <property type="protein sequence ID" value="MDR6289735.1"/>
    <property type="molecule type" value="Genomic_DNA"/>
</dbReference>
<dbReference type="RefSeq" id="WP_309794013.1">
    <property type="nucleotide sequence ID" value="NZ_JAVDPW010000003.1"/>
</dbReference>
<evidence type="ECO:0008006" key="3">
    <source>
        <dbReference type="Google" id="ProtNLM"/>
    </source>
</evidence>
<evidence type="ECO:0000313" key="2">
    <source>
        <dbReference type="Proteomes" id="UP001262410"/>
    </source>
</evidence>
<dbReference type="Pfam" id="PF06940">
    <property type="entry name" value="DUF1287"/>
    <property type="match status" value="1"/>
</dbReference>
<gene>
    <name evidence="1" type="ORF">E9232_002250</name>
</gene>
<evidence type="ECO:0000313" key="1">
    <source>
        <dbReference type="EMBL" id="MDR6289735.1"/>
    </source>
</evidence>
<dbReference type="Proteomes" id="UP001262410">
    <property type="component" value="Unassembled WGS sequence"/>
</dbReference>
<proteinExistence type="predicted"/>
<dbReference type="PIRSF" id="PIRSF011444">
    <property type="entry name" value="DUF1287"/>
    <property type="match status" value="1"/>
</dbReference>
<organism evidence="1 2">
    <name type="scientific">Inquilinus ginsengisoli</name>
    <dbReference type="NCBI Taxonomy" id="363840"/>
    <lineage>
        <taxon>Bacteria</taxon>
        <taxon>Pseudomonadati</taxon>
        <taxon>Pseudomonadota</taxon>
        <taxon>Alphaproteobacteria</taxon>
        <taxon>Rhodospirillales</taxon>
        <taxon>Rhodospirillaceae</taxon>
        <taxon>Inquilinus</taxon>
    </lineage>
</organism>
<keyword evidence="2" id="KW-1185">Reference proteome</keyword>
<accession>A0ABU1JMB1</accession>
<comment type="caution">
    <text evidence="1">The sequence shown here is derived from an EMBL/GenBank/DDBJ whole genome shotgun (WGS) entry which is preliminary data.</text>
</comment>